<dbReference type="InterPro" id="IPR021737">
    <property type="entry name" value="Phage_phiKZ_Orf197"/>
</dbReference>
<dbReference type="Pfam" id="PF11750">
    <property type="entry name" value="DUF3307"/>
    <property type="match status" value="1"/>
</dbReference>
<dbReference type="Proteomes" id="UP001366503">
    <property type="component" value="Unassembled WGS sequence"/>
</dbReference>
<keyword evidence="1" id="KW-0812">Transmembrane</keyword>
<protein>
    <submittedName>
        <fullName evidence="2">DUF3307 domain-containing protein</fullName>
    </submittedName>
</protein>
<dbReference type="RefSeq" id="WP_337092327.1">
    <property type="nucleotide sequence ID" value="NZ_JAPYKO010000003.1"/>
</dbReference>
<sequence>MTALLTTIALLLAGHALADYPLQGDFLARAKNRANPIPGVPWYHGLLPHAAIHGAVVGLITGSLALGIAEFVVHGLIDDAKCMGRISYNMDQSLHISCKLCWVVILMLWGTFS</sequence>
<accession>A0ABU8K9A9</accession>
<name>A0ABU8K9A9_9HYPH</name>
<reference evidence="2 3" key="1">
    <citation type="submission" date="2022-12" db="EMBL/GenBank/DDBJ databases">
        <authorList>
            <person name="Muema E."/>
        </authorList>
    </citation>
    <scope>NUCLEOTIDE SEQUENCE [LARGE SCALE GENOMIC DNA]</scope>
    <source>
        <strain evidence="3">1330</strain>
    </source>
</reference>
<keyword evidence="1" id="KW-1133">Transmembrane helix</keyword>
<keyword evidence="3" id="KW-1185">Reference proteome</keyword>
<proteinExistence type="predicted"/>
<evidence type="ECO:0000256" key="1">
    <source>
        <dbReference type="SAM" id="Phobius"/>
    </source>
</evidence>
<evidence type="ECO:0000313" key="2">
    <source>
        <dbReference type="EMBL" id="MEI9402007.1"/>
    </source>
</evidence>
<dbReference type="EMBL" id="JAPYKO010000003">
    <property type="protein sequence ID" value="MEI9402007.1"/>
    <property type="molecule type" value="Genomic_DNA"/>
</dbReference>
<keyword evidence="1" id="KW-0472">Membrane</keyword>
<organism evidence="2 3">
    <name type="scientific">Mesorhizobium argentiipisi</name>
    <dbReference type="NCBI Taxonomy" id="3015175"/>
    <lineage>
        <taxon>Bacteria</taxon>
        <taxon>Pseudomonadati</taxon>
        <taxon>Pseudomonadota</taxon>
        <taxon>Alphaproteobacteria</taxon>
        <taxon>Hyphomicrobiales</taxon>
        <taxon>Phyllobacteriaceae</taxon>
        <taxon>Mesorhizobium</taxon>
    </lineage>
</organism>
<evidence type="ECO:0000313" key="3">
    <source>
        <dbReference type="Proteomes" id="UP001366503"/>
    </source>
</evidence>
<gene>
    <name evidence="2" type="ORF">O7A05_07490</name>
</gene>
<feature type="transmembrane region" description="Helical" evidence="1">
    <location>
        <begin position="94"/>
        <end position="112"/>
    </location>
</feature>
<comment type="caution">
    <text evidence="2">The sequence shown here is derived from an EMBL/GenBank/DDBJ whole genome shotgun (WGS) entry which is preliminary data.</text>
</comment>
<feature type="transmembrane region" description="Helical" evidence="1">
    <location>
        <begin position="50"/>
        <end position="73"/>
    </location>
</feature>